<keyword evidence="2" id="KW-0812">Transmembrane</keyword>
<keyword evidence="2" id="KW-0472">Membrane</keyword>
<dbReference type="Proteomes" id="UP000663852">
    <property type="component" value="Unassembled WGS sequence"/>
</dbReference>
<feature type="region of interest" description="Disordered" evidence="1">
    <location>
        <begin position="146"/>
        <end position="180"/>
    </location>
</feature>
<evidence type="ECO:0000313" key="5">
    <source>
        <dbReference type="Proteomes" id="UP000663828"/>
    </source>
</evidence>
<evidence type="ECO:0000256" key="1">
    <source>
        <dbReference type="SAM" id="MobiDB-lite"/>
    </source>
</evidence>
<organism evidence="3 5">
    <name type="scientific">Adineta ricciae</name>
    <name type="common">Rotifer</name>
    <dbReference type="NCBI Taxonomy" id="249248"/>
    <lineage>
        <taxon>Eukaryota</taxon>
        <taxon>Metazoa</taxon>
        <taxon>Spiralia</taxon>
        <taxon>Gnathifera</taxon>
        <taxon>Rotifera</taxon>
        <taxon>Eurotatoria</taxon>
        <taxon>Bdelloidea</taxon>
        <taxon>Adinetida</taxon>
        <taxon>Adinetidae</taxon>
        <taxon>Adineta</taxon>
    </lineage>
</organism>
<gene>
    <name evidence="4" type="ORF">EDS130_LOCUS41737</name>
    <name evidence="3" type="ORF">XAT740_LOCUS31640</name>
</gene>
<dbReference type="AlphaFoldDB" id="A0A815HL89"/>
<dbReference type="EMBL" id="CAJNOR010002895">
    <property type="protein sequence ID" value="CAF1353979.1"/>
    <property type="molecule type" value="Genomic_DNA"/>
</dbReference>
<name>A0A815HL89_ADIRI</name>
<evidence type="ECO:0000313" key="4">
    <source>
        <dbReference type="EMBL" id="CAF1486276.1"/>
    </source>
</evidence>
<comment type="caution">
    <text evidence="3">The sequence shown here is derived from an EMBL/GenBank/DDBJ whole genome shotgun (WGS) entry which is preliminary data.</text>
</comment>
<sequence>MNKYRFVSLSFVPRSSTVKPIHKQRQYANTPTSSSPSPTANIWTTLTETRNVQIMPPRILMIQDGGKQQKLPIDPIQKVSRSTSISSPVVGGAYLIGKKPTCLEISLMIFGILTTLAALAALAISIYLLTNIRSPTKTCMTTVTTTTSTSTSTTTTTSATTTTSTSATTATTTTTTSSTTPDPACSAIYFSNGDFESGTSAGWTIGGGYRNGDLSSNIYSGDYLPGGSHYNLTIANTHSSIVTHGYDPVLGNLMPDIVYRGNYSWRVEDTISGGYGSVISQQVSNYSCSDIYFAWLAALENGGHTADQSTVMIIELKDTTVGDIVLRRVYNAGASGGVDTRFNQSGSYFYTPSWQIEHVVINSTRLGNNFTLSALAIDCALNGHSGRIYLDNFGGVPL</sequence>
<reference evidence="3" key="1">
    <citation type="submission" date="2021-02" db="EMBL/GenBank/DDBJ databases">
        <authorList>
            <person name="Nowell W R."/>
        </authorList>
    </citation>
    <scope>NUCLEOTIDE SEQUENCE</scope>
</reference>
<keyword evidence="2" id="KW-1133">Transmembrane helix</keyword>
<evidence type="ECO:0000313" key="3">
    <source>
        <dbReference type="EMBL" id="CAF1353979.1"/>
    </source>
</evidence>
<dbReference type="OrthoDB" id="10014120at2759"/>
<keyword evidence="5" id="KW-1185">Reference proteome</keyword>
<protein>
    <submittedName>
        <fullName evidence="3">Uncharacterized protein</fullName>
    </submittedName>
</protein>
<proteinExistence type="predicted"/>
<dbReference type="Proteomes" id="UP000663828">
    <property type="component" value="Unassembled WGS sequence"/>
</dbReference>
<feature type="transmembrane region" description="Helical" evidence="2">
    <location>
        <begin position="107"/>
        <end position="129"/>
    </location>
</feature>
<evidence type="ECO:0000256" key="2">
    <source>
        <dbReference type="SAM" id="Phobius"/>
    </source>
</evidence>
<accession>A0A815HL89</accession>
<dbReference type="EMBL" id="CAJNOJ010000566">
    <property type="protein sequence ID" value="CAF1486276.1"/>
    <property type="molecule type" value="Genomic_DNA"/>
</dbReference>